<feature type="transmembrane region" description="Helical" evidence="6">
    <location>
        <begin position="257"/>
        <end position="278"/>
    </location>
</feature>
<keyword evidence="4 6" id="KW-0472">Membrane</keyword>
<keyword evidence="3 6" id="KW-1133">Transmembrane helix</keyword>
<evidence type="ECO:0000256" key="4">
    <source>
        <dbReference type="ARBA" id="ARBA00023136"/>
    </source>
</evidence>
<dbReference type="GO" id="GO:0016020">
    <property type="term" value="C:membrane"/>
    <property type="evidence" value="ECO:0007669"/>
    <property type="project" value="UniProtKB-SubCell"/>
</dbReference>
<dbReference type="EMBL" id="KE747810">
    <property type="protein sequence ID" value="RMZ67295.1"/>
    <property type="molecule type" value="Genomic_DNA"/>
</dbReference>
<dbReference type="PANTHER" id="PTHR23507:SF13">
    <property type="entry name" value="MFS GENERAL SUBSTRATE TRANSPORTER"/>
    <property type="match status" value="1"/>
</dbReference>
<proteinExistence type="predicted"/>
<dbReference type="PANTHER" id="PTHR23507">
    <property type="entry name" value="ZGC:174356"/>
    <property type="match status" value="1"/>
</dbReference>
<keyword evidence="2 6" id="KW-0812">Transmembrane</keyword>
<evidence type="ECO:0000256" key="2">
    <source>
        <dbReference type="ARBA" id="ARBA00022692"/>
    </source>
</evidence>
<feature type="transmembrane region" description="Helical" evidence="6">
    <location>
        <begin position="94"/>
        <end position="120"/>
    </location>
</feature>
<dbReference type="Gene3D" id="1.20.1250.20">
    <property type="entry name" value="MFS general substrate transporter like domains"/>
    <property type="match status" value="1"/>
</dbReference>
<dbReference type="OrthoDB" id="5204190at2759"/>
<feature type="transmembrane region" description="Helical" evidence="6">
    <location>
        <begin position="471"/>
        <end position="491"/>
    </location>
</feature>
<feature type="transmembrane region" description="Helical" evidence="6">
    <location>
        <begin position="155"/>
        <end position="177"/>
    </location>
</feature>
<evidence type="ECO:0000256" key="1">
    <source>
        <dbReference type="ARBA" id="ARBA00004141"/>
    </source>
</evidence>
<evidence type="ECO:0000256" key="6">
    <source>
        <dbReference type="SAM" id="Phobius"/>
    </source>
</evidence>
<protein>
    <submittedName>
        <fullName evidence="7">Major facilitator superfamily transporter</fullName>
    </submittedName>
</protein>
<keyword evidence="8" id="KW-1185">Reference proteome</keyword>
<comment type="subcellular location">
    <subcellularLocation>
        <location evidence="1">Membrane</location>
        <topology evidence="1">Multi-pass membrane protein</topology>
    </subcellularLocation>
</comment>
<feature type="transmembrane region" description="Helical" evidence="6">
    <location>
        <begin position="348"/>
        <end position="373"/>
    </location>
</feature>
<dbReference type="InterPro" id="IPR011701">
    <property type="entry name" value="MFS"/>
</dbReference>
<sequence length="850" mass="90694">MIRGELNMVPMDTTCTNYFQASFGVGVQTSGGDARHGDPADNRSGDSCWYRIGIPNFKMALSAEARCASPVEETTPLLPRDERKEREGKRGVSVLFRALLCAFLVSLTFGITQVPILYAFRIMTCDAFYEHHEPDPKADDICARREIEAGAARSFAVLASSTTIFGLVNLLVAGWTIKRLGVKLALIIQIFWPAVRLLIQTIGVMHGGNTGILIVQSSQLITVVGGPNGYVLCLNSLVADVVEHEARTGSLGRLQGCMYFGSAIGFLVGGVVGDYFGILAPFRMTLALFLLCCLYVALSLPAMPPPKENENAKPRQSTGTARFFGPLRIFAPQKWVLPDGQIRTQTGALTLGIGVFLGILATGYIAVLLQMYATAEFHFGTSENGALIFLYSSLRGGFLSLVFPRIIATGRQWLGDSEKKKEPVEQQRETIFAVHATSPTPATTETIDAMANEEPPNPEPKDEQETFAFDLFYARFSLLLDGILTGLAVFVSQGWQMFLVAVLLPFAAGTGSASKGSILQMLPNSERVDALSGITLVENIARLSTTAVFGLVFAALAEIGQSHLTFVCNAAVALLGFVVLLFTRFPPKDSRRSMTTIAIFSFRVTAMLKLFVVSLLSSAVNAQYNLTYINLMWQAEPTLTFVSSDATATTYEKVCGAETTASIMPTSSSTPPEFDTAPSEVTAGYDIDQSAALSYFATALPATTPISEPSPCIPFTLFQGPETWGFHLTAAESGGLTKNGECTWTGVFTEVPITCDGDARGGYYGTIVYPSGQPTVFPQSELRAIDGLKFAVATVTGMPSGSTTTPTASGTGTGPKATSSKGGLASGPRPTGLLAMAGGAVAVGVAEYML</sequence>
<feature type="transmembrane region" description="Helical" evidence="6">
    <location>
        <begin position="563"/>
        <end position="582"/>
    </location>
</feature>
<dbReference type="AlphaFoldDB" id="A0A3M7LYI1"/>
<evidence type="ECO:0000256" key="5">
    <source>
        <dbReference type="SAM" id="MobiDB-lite"/>
    </source>
</evidence>
<dbReference type="Pfam" id="PF07690">
    <property type="entry name" value="MFS_1"/>
    <property type="match status" value="1"/>
</dbReference>
<feature type="compositionally biased region" description="Low complexity" evidence="5">
    <location>
        <begin position="799"/>
        <end position="823"/>
    </location>
</feature>
<reference evidence="7 8" key="1">
    <citation type="journal article" date="2014" name="PLoS ONE">
        <title>De novo Genome Assembly of the Fungal Plant Pathogen Pyrenophora semeniperda.</title>
        <authorList>
            <person name="Soliai M.M."/>
            <person name="Meyer S.E."/>
            <person name="Udall J.A."/>
            <person name="Elzinga D.E."/>
            <person name="Hermansen R.A."/>
            <person name="Bodily P.M."/>
            <person name="Hart A.A."/>
            <person name="Coleman C.E."/>
        </authorList>
    </citation>
    <scope>NUCLEOTIDE SEQUENCE [LARGE SCALE GENOMIC DNA]</scope>
    <source>
        <strain evidence="7 8">CCB06</strain>
        <tissue evidence="7">Mycelium</tissue>
    </source>
</reference>
<dbReference type="SUPFAM" id="SSF103473">
    <property type="entry name" value="MFS general substrate transporter"/>
    <property type="match status" value="1"/>
</dbReference>
<accession>A0A3M7LYI1</accession>
<organism evidence="7 8">
    <name type="scientific">Pyrenophora seminiperda CCB06</name>
    <dbReference type="NCBI Taxonomy" id="1302712"/>
    <lineage>
        <taxon>Eukaryota</taxon>
        <taxon>Fungi</taxon>
        <taxon>Dikarya</taxon>
        <taxon>Ascomycota</taxon>
        <taxon>Pezizomycotina</taxon>
        <taxon>Dothideomycetes</taxon>
        <taxon>Pleosporomycetidae</taxon>
        <taxon>Pleosporales</taxon>
        <taxon>Pleosporineae</taxon>
        <taxon>Pleosporaceae</taxon>
        <taxon>Pyrenophora</taxon>
    </lineage>
</organism>
<dbReference type="Proteomes" id="UP000265663">
    <property type="component" value="Unassembled WGS sequence"/>
</dbReference>
<feature type="transmembrane region" description="Helical" evidence="6">
    <location>
        <begin position="594"/>
        <end position="616"/>
    </location>
</feature>
<name>A0A3M7LYI1_9PLEO</name>
<feature type="region of interest" description="Disordered" evidence="5">
    <location>
        <begin position="799"/>
        <end position="826"/>
    </location>
</feature>
<dbReference type="InterPro" id="IPR036259">
    <property type="entry name" value="MFS_trans_sf"/>
</dbReference>
<evidence type="ECO:0000256" key="3">
    <source>
        <dbReference type="ARBA" id="ARBA00022989"/>
    </source>
</evidence>
<evidence type="ECO:0000313" key="8">
    <source>
        <dbReference type="Proteomes" id="UP000265663"/>
    </source>
</evidence>
<gene>
    <name evidence="7" type="ORF">GMOD_00001201</name>
</gene>
<evidence type="ECO:0000313" key="7">
    <source>
        <dbReference type="EMBL" id="RMZ67295.1"/>
    </source>
</evidence>
<feature type="transmembrane region" description="Helical" evidence="6">
    <location>
        <begin position="540"/>
        <end position="557"/>
    </location>
</feature>
<feature type="transmembrane region" description="Helical" evidence="6">
    <location>
        <begin position="284"/>
        <end position="303"/>
    </location>
</feature>
<dbReference type="GO" id="GO:0022857">
    <property type="term" value="F:transmembrane transporter activity"/>
    <property type="evidence" value="ECO:0007669"/>
    <property type="project" value="InterPro"/>
</dbReference>
<feature type="transmembrane region" description="Helical" evidence="6">
    <location>
        <begin position="497"/>
        <end position="519"/>
    </location>
</feature>